<dbReference type="RefSeq" id="WP_275109731.1">
    <property type="nucleotide sequence ID" value="NZ_JAKJSC010000001.1"/>
</dbReference>
<evidence type="ECO:0000256" key="6">
    <source>
        <dbReference type="ARBA" id="ARBA00022705"/>
    </source>
</evidence>
<keyword evidence="4 11" id="KW-0808">Transferase</keyword>
<organism evidence="11 12">
    <name type="scientific">Paralabilibaculum antarcticum</name>
    <dbReference type="NCBI Taxonomy" id="2912572"/>
    <lineage>
        <taxon>Bacteria</taxon>
        <taxon>Pseudomonadati</taxon>
        <taxon>Bacteroidota</taxon>
        <taxon>Bacteroidia</taxon>
        <taxon>Marinilabiliales</taxon>
        <taxon>Marinifilaceae</taxon>
        <taxon>Paralabilibaculum</taxon>
    </lineage>
</organism>
<name>A0ABT5VSK3_9BACT</name>
<evidence type="ECO:0000256" key="1">
    <source>
        <dbReference type="ARBA" id="ARBA00004496"/>
    </source>
</evidence>
<evidence type="ECO:0000256" key="7">
    <source>
        <dbReference type="ARBA" id="ARBA00022932"/>
    </source>
</evidence>
<sequence length="1458" mass="165156">MFLIFDTETTGLPKKWKAPLSDFENWPRMVQLAWQCHDIEGNFLFAKNHVITPDGYTIPEDVVAVHGITTEIAQEKGIPLKDALLDFMEDVKKSNFIIGHNVSFDINIAGCELLRCEMEEQELVNASSLDTMTGSKEYCDLKRKGQLKNPTLTELHMKLFGVPFAEAHNAAADVEATSRCFLELIRVDGLSAELLRFSMEQIQAFKLNNPKPIELVGIKYESFKVNTAFDDISIEKEERKRKEAAKNITPQPFVHLHVHTQYSILDGAAKTAQVAAKAKEDGMAAVAITDHGSMFGVKEFHVACGKAGIKPIIGVEAYVARRGHLIKENKGDGSGHHIILLAKNYKGYQNLLRLTSIAHTDGMYYKPRIDKDLLEEYNEGLIVSSACLGGEVSQHIMNGNINKAKETILWFKDVFGEDYYLEIMRHPNNDPRLKGDVWEKQVRVNKVIRGLGAELGVKVIATNDSHFVNPEDAEAHDVLVCLNTGRDYDDPTRMRYTKQEWFKTTEEMNELFADVPDALANTLEIAEKVEAFELNANPIMPPFDIPEEFGTLEIYKEKFNEAALIEEFKDERYEKLGGYDKVLPIKLEADYLEYLAFEGAKVRYGEVLEDHVVERLNFELDTIKTMGFPGYFLITQDFINWAKDNGVIVGPGRGSAAGSVVAYSISITDVDPIKYDLLFERFLNPDRVSMPDVDIDFDDDGRQDVLDYVTEKYGQDKVAHICTFGTMATKSSIKDVARVLRLDLSEAIRLTKLVPEAPKMSFKKAYEEEPALLEEKNSSNPLIAQTIKFAESLEGSVRQTGVHACGVLIGKNPLVEHLPVMPTKGEELLTTQYDGRYVEDIGLLKMDFLGLKTLSIIKEVLANVKLSRGIDVDINNVDLENEETFQLFSKGETTGIFQFESPGMKKHLKGLKPNRFEDLVAMNALYRPGPMQYIPNFVNRKHGKEEIVYDHPIMEKYLNDTYGITVYQEQVMLQSRALGGFTRGMSDSLRKAMGKKKIAEMDKLKVQFIEGCHDNPKFMEGVNGDNAKADKLIDKIWADWEAFAQYAFNKSHSVCYAYIAYQTGYLKAHHPAEFMAAVLSRNLSDIEKVTIFMDECKRMRLPVLGPDVNESYLRFTVNKEGAVRFGMAAVKGVGEAAVEDIIKERENGDFKDVFDFVERVNLRTVNKRTLENLAMSGGFDSFEFNRSQYFATDEFDTTFIELLSKYGNKLQAEKAMAQQTLFGGVEDYVVTPPKVPNSGEWSKLERLNKEKALIGIYLSAHPLDDYRLEIDSFCNASLSELSVDMLQFKDKEINIAGMVTAVRRGITRTGNPFAIVNIEDFTDSYELPFFGKDFVEFNNYFVEGLSVFINGRVQQRTWPRDSTELEFKVKNISLLTDVLEQRVKELTVEVPLGSLTNELVTEMANCMEENQGNLKLNFVIFDERNVRVKMFSRTCKVKLSTDLIEYFKNNSEIEFKIN</sequence>
<gene>
    <name evidence="11" type="primary">dnaE</name>
    <name evidence="11" type="ORF">L3049_10320</name>
</gene>
<dbReference type="InterPro" id="IPR004805">
    <property type="entry name" value="DnaE2/DnaE/PolC"/>
</dbReference>
<dbReference type="Gene3D" id="3.30.420.10">
    <property type="entry name" value="Ribonuclease H-like superfamily/Ribonuclease H"/>
    <property type="match status" value="1"/>
</dbReference>
<evidence type="ECO:0000256" key="4">
    <source>
        <dbReference type="ARBA" id="ARBA00022679"/>
    </source>
</evidence>
<feature type="domain" description="Exonuclease" evidence="9">
    <location>
        <begin position="1"/>
        <end position="190"/>
    </location>
</feature>
<dbReference type="InterPro" id="IPR029460">
    <property type="entry name" value="DNAPol_HHH"/>
</dbReference>
<evidence type="ECO:0000256" key="8">
    <source>
        <dbReference type="ARBA" id="ARBA00049244"/>
    </source>
</evidence>
<keyword evidence="12" id="KW-1185">Reference proteome</keyword>
<dbReference type="InterPro" id="IPR012337">
    <property type="entry name" value="RNaseH-like_sf"/>
</dbReference>
<evidence type="ECO:0000259" key="10">
    <source>
        <dbReference type="SMART" id="SM00481"/>
    </source>
</evidence>
<dbReference type="SUPFAM" id="SSF160975">
    <property type="entry name" value="AF1531-like"/>
    <property type="match status" value="1"/>
</dbReference>
<dbReference type="InterPro" id="IPR040982">
    <property type="entry name" value="DNA_pol3_finger"/>
</dbReference>
<dbReference type="Pfam" id="PF00929">
    <property type="entry name" value="RNase_T"/>
    <property type="match status" value="1"/>
</dbReference>
<evidence type="ECO:0000256" key="3">
    <source>
        <dbReference type="ARBA" id="ARBA00019114"/>
    </source>
</evidence>
<dbReference type="Pfam" id="PF01336">
    <property type="entry name" value="tRNA_anti-codon"/>
    <property type="match status" value="1"/>
</dbReference>
<proteinExistence type="predicted"/>
<dbReference type="EC" id="2.7.7.7" evidence="2"/>
<dbReference type="InterPro" id="IPR036397">
    <property type="entry name" value="RNaseH_sf"/>
</dbReference>
<dbReference type="Proteomes" id="UP001528920">
    <property type="component" value="Unassembled WGS sequence"/>
</dbReference>
<dbReference type="PANTHER" id="PTHR32294">
    <property type="entry name" value="DNA POLYMERASE III SUBUNIT ALPHA"/>
    <property type="match status" value="1"/>
</dbReference>
<keyword evidence="5 11" id="KW-0548">Nucleotidyltransferase</keyword>
<dbReference type="CDD" id="cd04485">
    <property type="entry name" value="DnaE_OBF"/>
    <property type="match status" value="1"/>
</dbReference>
<dbReference type="CDD" id="cd12113">
    <property type="entry name" value="PHP_PolIIIA_DnaE3"/>
    <property type="match status" value="1"/>
</dbReference>
<dbReference type="Gene3D" id="3.20.20.140">
    <property type="entry name" value="Metal-dependent hydrolases"/>
    <property type="match status" value="1"/>
</dbReference>
<dbReference type="InterPro" id="IPR004365">
    <property type="entry name" value="NA-bd_OB_tRNA"/>
</dbReference>
<dbReference type="SMART" id="SM00481">
    <property type="entry name" value="POLIIIAc"/>
    <property type="match status" value="1"/>
</dbReference>
<dbReference type="InterPro" id="IPR013520">
    <property type="entry name" value="Ribonucl_H"/>
</dbReference>
<comment type="subcellular location">
    <subcellularLocation>
        <location evidence="1">Cytoplasm</location>
    </subcellularLocation>
</comment>
<comment type="catalytic activity">
    <reaction evidence="8">
        <text>DNA(n) + a 2'-deoxyribonucleoside 5'-triphosphate = DNA(n+1) + diphosphate</text>
        <dbReference type="Rhea" id="RHEA:22508"/>
        <dbReference type="Rhea" id="RHEA-COMP:17339"/>
        <dbReference type="Rhea" id="RHEA-COMP:17340"/>
        <dbReference type="ChEBI" id="CHEBI:33019"/>
        <dbReference type="ChEBI" id="CHEBI:61560"/>
        <dbReference type="ChEBI" id="CHEBI:173112"/>
        <dbReference type="EC" id="2.7.7.7"/>
    </reaction>
</comment>
<evidence type="ECO:0000256" key="2">
    <source>
        <dbReference type="ARBA" id="ARBA00012417"/>
    </source>
</evidence>
<comment type="caution">
    <text evidence="11">The sequence shown here is derived from an EMBL/GenBank/DDBJ whole genome shotgun (WGS) entry which is preliminary data.</text>
</comment>
<dbReference type="InterPro" id="IPR011708">
    <property type="entry name" value="DNA_pol3_alpha_NTPase_dom"/>
</dbReference>
<dbReference type="CDD" id="cd06127">
    <property type="entry name" value="DEDDh"/>
    <property type="match status" value="1"/>
</dbReference>
<dbReference type="SMART" id="SM00479">
    <property type="entry name" value="EXOIII"/>
    <property type="match status" value="1"/>
</dbReference>
<dbReference type="Pfam" id="PF02811">
    <property type="entry name" value="PHP"/>
    <property type="match status" value="1"/>
</dbReference>
<dbReference type="Pfam" id="PF17657">
    <property type="entry name" value="DNA_pol3_finger"/>
    <property type="match status" value="1"/>
</dbReference>
<evidence type="ECO:0000313" key="12">
    <source>
        <dbReference type="Proteomes" id="UP001528920"/>
    </source>
</evidence>
<dbReference type="GO" id="GO:0003887">
    <property type="term" value="F:DNA-directed DNA polymerase activity"/>
    <property type="evidence" value="ECO:0007669"/>
    <property type="project" value="UniProtKB-EC"/>
</dbReference>
<dbReference type="NCBIfam" id="NF004226">
    <property type="entry name" value="PRK05673.1"/>
    <property type="match status" value="1"/>
</dbReference>
<evidence type="ECO:0000256" key="5">
    <source>
        <dbReference type="ARBA" id="ARBA00022695"/>
    </source>
</evidence>
<dbReference type="Gene3D" id="1.10.150.870">
    <property type="match status" value="1"/>
</dbReference>
<protein>
    <recommendedName>
        <fullName evidence="3">DNA polymerase III subunit alpha</fullName>
        <ecNumber evidence="2">2.7.7.7</ecNumber>
    </recommendedName>
</protein>
<dbReference type="Gene3D" id="1.10.10.1600">
    <property type="entry name" value="Bacterial DNA polymerase III alpha subunit, thumb domain"/>
    <property type="match status" value="1"/>
</dbReference>
<evidence type="ECO:0000313" key="11">
    <source>
        <dbReference type="EMBL" id="MDE5418405.1"/>
    </source>
</evidence>
<dbReference type="InterPro" id="IPR041931">
    <property type="entry name" value="DNA_pol3_alpha_thumb_dom"/>
</dbReference>
<dbReference type="Pfam" id="PF14579">
    <property type="entry name" value="HHH_6"/>
    <property type="match status" value="1"/>
</dbReference>
<feature type="domain" description="Polymerase/histidinol phosphatase N-terminal" evidence="10">
    <location>
        <begin position="254"/>
        <end position="321"/>
    </location>
</feature>
<dbReference type="InterPro" id="IPR003141">
    <property type="entry name" value="Pol/His_phosphatase_N"/>
</dbReference>
<dbReference type="Pfam" id="PF07733">
    <property type="entry name" value="DNA_pol3_alpha"/>
    <property type="match status" value="1"/>
</dbReference>
<evidence type="ECO:0000259" key="9">
    <source>
        <dbReference type="SMART" id="SM00479"/>
    </source>
</evidence>
<keyword evidence="7" id="KW-0239">DNA-directed DNA polymerase</keyword>
<accession>A0ABT5VSK3</accession>
<dbReference type="SUPFAM" id="SSF53098">
    <property type="entry name" value="Ribonuclease H-like"/>
    <property type="match status" value="1"/>
</dbReference>
<keyword evidence="6" id="KW-0235">DNA replication</keyword>
<reference evidence="11 12" key="1">
    <citation type="submission" date="2022-01" db="EMBL/GenBank/DDBJ databases">
        <title>Labilibaculum sp. nov, a marine bacterium isolated from Antarctica.</title>
        <authorList>
            <person name="Dai W."/>
        </authorList>
    </citation>
    <scope>NUCLEOTIDE SEQUENCE [LARGE SCALE GENOMIC DNA]</scope>
    <source>
        <strain evidence="11 12">DW002</strain>
    </source>
</reference>
<dbReference type="InterPro" id="IPR004013">
    <property type="entry name" value="PHP_dom"/>
</dbReference>
<dbReference type="NCBIfam" id="TIGR00594">
    <property type="entry name" value="polc"/>
    <property type="match status" value="1"/>
</dbReference>
<dbReference type="PANTHER" id="PTHR32294:SF0">
    <property type="entry name" value="DNA POLYMERASE III SUBUNIT ALPHA"/>
    <property type="match status" value="1"/>
</dbReference>
<dbReference type="EMBL" id="JAKJSC010000001">
    <property type="protein sequence ID" value="MDE5418405.1"/>
    <property type="molecule type" value="Genomic_DNA"/>
</dbReference>